<protein>
    <submittedName>
        <fullName evidence="1">Uncharacterized protein</fullName>
    </submittedName>
</protein>
<proteinExistence type="predicted"/>
<dbReference type="AlphaFoldDB" id="A0A381V4E7"/>
<gene>
    <name evidence="1" type="ORF">METZ01_LOCUS87918</name>
</gene>
<dbReference type="EMBL" id="UINC01007783">
    <property type="protein sequence ID" value="SVA35064.1"/>
    <property type="molecule type" value="Genomic_DNA"/>
</dbReference>
<name>A0A381V4E7_9ZZZZ</name>
<accession>A0A381V4E7</accession>
<evidence type="ECO:0000313" key="1">
    <source>
        <dbReference type="EMBL" id="SVA35064.1"/>
    </source>
</evidence>
<organism evidence="1">
    <name type="scientific">marine metagenome</name>
    <dbReference type="NCBI Taxonomy" id="408172"/>
    <lineage>
        <taxon>unclassified sequences</taxon>
        <taxon>metagenomes</taxon>
        <taxon>ecological metagenomes</taxon>
    </lineage>
</organism>
<sequence>MPRTDYKLDDIYLNDAKNIFDKA</sequence>
<reference evidence="1" key="1">
    <citation type="submission" date="2018-05" db="EMBL/GenBank/DDBJ databases">
        <authorList>
            <person name="Lanie J.A."/>
            <person name="Ng W.-L."/>
            <person name="Kazmierczak K.M."/>
            <person name="Andrzejewski T.M."/>
            <person name="Davidsen T.M."/>
            <person name="Wayne K.J."/>
            <person name="Tettelin H."/>
            <person name="Glass J.I."/>
            <person name="Rusch D."/>
            <person name="Podicherti R."/>
            <person name="Tsui H.-C.T."/>
            <person name="Winkler M.E."/>
        </authorList>
    </citation>
    <scope>NUCLEOTIDE SEQUENCE</scope>
</reference>